<comment type="caution">
    <text evidence="21">The sequence shown here is derived from an EMBL/GenBank/DDBJ whole genome shotgun (WGS) entry which is preliminary data.</text>
</comment>
<dbReference type="InterPro" id="IPR003613">
    <property type="entry name" value="Ubox_domain"/>
</dbReference>
<dbReference type="AlphaFoldDB" id="A0AAV4LZG8"/>
<dbReference type="InterPro" id="IPR055340">
    <property type="entry name" value="RING-Ubox_PRP19"/>
</dbReference>
<comment type="subcellular location">
    <subcellularLocation>
        <location evidence="2 18">Nucleus</location>
    </subcellularLocation>
</comment>
<dbReference type="GO" id="GO:0000974">
    <property type="term" value="C:Prp19 complex"/>
    <property type="evidence" value="ECO:0007669"/>
    <property type="project" value="UniProtKB-UniRule"/>
</dbReference>
<dbReference type="GO" id="GO:0000398">
    <property type="term" value="P:mRNA splicing, via spliceosome"/>
    <property type="evidence" value="ECO:0007669"/>
    <property type="project" value="InterPro"/>
</dbReference>
<evidence type="ECO:0000256" key="15">
    <source>
        <dbReference type="ARBA" id="ARBA00023204"/>
    </source>
</evidence>
<feature type="coiled-coil region" evidence="19">
    <location>
        <begin position="133"/>
        <end position="167"/>
    </location>
</feature>
<dbReference type="InterPro" id="IPR038959">
    <property type="entry name" value="Prp19"/>
</dbReference>
<dbReference type="GO" id="GO:0005737">
    <property type="term" value="C:cytoplasm"/>
    <property type="evidence" value="ECO:0007669"/>
    <property type="project" value="TreeGrafter"/>
</dbReference>
<dbReference type="EMBL" id="BPLF01000005">
    <property type="protein sequence ID" value="GIX65611.1"/>
    <property type="molecule type" value="Genomic_DNA"/>
</dbReference>
<dbReference type="CDD" id="cd16656">
    <property type="entry name" value="RING-Ubox_PRP19"/>
    <property type="match status" value="1"/>
</dbReference>
<evidence type="ECO:0000256" key="2">
    <source>
        <dbReference type="ARBA" id="ARBA00004123"/>
    </source>
</evidence>
<evidence type="ECO:0000313" key="21">
    <source>
        <dbReference type="EMBL" id="GIX65611.1"/>
    </source>
</evidence>
<evidence type="ECO:0000256" key="16">
    <source>
        <dbReference type="ARBA" id="ARBA00023242"/>
    </source>
</evidence>
<keyword evidence="7 17" id="KW-0853">WD repeat</keyword>
<dbReference type="Pfam" id="PF08606">
    <property type="entry name" value="Prp19"/>
    <property type="match status" value="1"/>
</dbReference>
<evidence type="ECO:0000256" key="12">
    <source>
        <dbReference type="ARBA" id="ARBA00022763"/>
    </source>
</evidence>
<dbReference type="PANTHER" id="PTHR43995:SF1">
    <property type="entry name" value="PRE-MRNA-PROCESSING FACTOR 19"/>
    <property type="match status" value="1"/>
</dbReference>
<dbReference type="Gene3D" id="2.130.10.10">
    <property type="entry name" value="YVTN repeat-like/Quinoprotein amine dehydrogenase"/>
    <property type="match status" value="1"/>
</dbReference>
<dbReference type="InterPro" id="IPR013915">
    <property type="entry name" value="Prp19_cc"/>
</dbReference>
<evidence type="ECO:0000313" key="22">
    <source>
        <dbReference type="Proteomes" id="UP001497744"/>
    </source>
</evidence>
<dbReference type="SMART" id="SM00504">
    <property type="entry name" value="Ubox"/>
    <property type="match status" value="1"/>
</dbReference>
<comment type="catalytic activity">
    <reaction evidence="1 18">
        <text>S-ubiquitinyl-[E2 ubiquitin-conjugating enzyme]-L-cysteine + [acceptor protein]-L-lysine = [E2 ubiquitin-conjugating enzyme]-L-cysteine + N(6)-ubiquitinyl-[acceptor protein]-L-lysine.</text>
        <dbReference type="EC" id="2.3.2.27"/>
    </reaction>
</comment>
<dbReference type="Pfam" id="PF04564">
    <property type="entry name" value="U-box"/>
    <property type="match status" value="1"/>
</dbReference>
<evidence type="ECO:0000256" key="8">
    <source>
        <dbReference type="ARBA" id="ARBA00022664"/>
    </source>
</evidence>
<keyword evidence="22" id="KW-1185">Reference proteome</keyword>
<dbReference type="PROSITE" id="PS50294">
    <property type="entry name" value="WD_REPEATS_REGION"/>
    <property type="match status" value="2"/>
</dbReference>
<evidence type="ECO:0000256" key="3">
    <source>
        <dbReference type="ARBA" id="ARBA00004906"/>
    </source>
</evidence>
<dbReference type="RefSeq" id="XP_067717680.1">
    <property type="nucleotide sequence ID" value="XM_067861579.1"/>
</dbReference>
<dbReference type="Gene3D" id="3.30.40.10">
    <property type="entry name" value="Zinc/RING finger domain, C3HC4 (zinc finger)"/>
    <property type="match status" value="1"/>
</dbReference>
<dbReference type="InterPro" id="IPR036322">
    <property type="entry name" value="WD40_repeat_dom_sf"/>
</dbReference>
<evidence type="ECO:0000256" key="17">
    <source>
        <dbReference type="PROSITE-ProRule" id="PRU00221"/>
    </source>
</evidence>
<dbReference type="InterPro" id="IPR001680">
    <property type="entry name" value="WD40_rpt"/>
</dbReference>
<dbReference type="Proteomes" id="UP001497744">
    <property type="component" value="Unassembled WGS sequence"/>
</dbReference>
<evidence type="ECO:0000256" key="11">
    <source>
        <dbReference type="ARBA" id="ARBA00022737"/>
    </source>
</evidence>
<dbReference type="InterPro" id="IPR013083">
    <property type="entry name" value="Znf_RING/FYVE/PHD"/>
</dbReference>
<reference evidence="21 22" key="1">
    <citation type="submission" date="2021-06" db="EMBL/GenBank/DDBJ databases">
        <title>Genome sequence of Babesia caballi.</title>
        <authorList>
            <person name="Yamagishi J."/>
            <person name="Kidaka T."/>
            <person name="Ochi A."/>
        </authorList>
    </citation>
    <scope>NUCLEOTIDE SEQUENCE [LARGE SCALE GENOMIC DNA]</scope>
    <source>
        <strain evidence="21">USDA-D6B2</strain>
    </source>
</reference>
<evidence type="ECO:0000256" key="4">
    <source>
        <dbReference type="ARBA" id="ARBA00006388"/>
    </source>
</evidence>
<dbReference type="InterPro" id="IPR019775">
    <property type="entry name" value="WD40_repeat_CS"/>
</dbReference>
<organism evidence="21 22">
    <name type="scientific">Babesia caballi</name>
    <dbReference type="NCBI Taxonomy" id="5871"/>
    <lineage>
        <taxon>Eukaryota</taxon>
        <taxon>Sar</taxon>
        <taxon>Alveolata</taxon>
        <taxon>Apicomplexa</taxon>
        <taxon>Aconoidasida</taxon>
        <taxon>Piroplasmida</taxon>
        <taxon>Babesiidae</taxon>
        <taxon>Babesia</taxon>
    </lineage>
</organism>
<keyword evidence="13 18" id="KW-0833">Ubl conjugation pathway</keyword>
<comment type="similarity">
    <text evidence="4 18">Belongs to the WD repeat PRP19 family.</text>
</comment>
<keyword evidence="19" id="KW-0175">Coiled coil</keyword>
<accession>A0AAV4LZG8</accession>
<dbReference type="GO" id="GO:0070534">
    <property type="term" value="P:protein K63-linked ubiquitination"/>
    <property type="evidence" value="ECO:0007669"/>
    <property type="project" value="UniProtKB-UniRule"/>
</dbReference>
<evidence type="ECO:0000256" key="9">
    <source>
        <dbReference type="ARBA" id="ARBA00022679"/>
    </source>
</evidence>
<keyword evidence="12 18" id="KW-0227">DNA damage</keyword>
<dbReference type="Pfam" id="PF00400">
    <property type="entry name" value="WD40"/>
    <property type="match status" value="4"/>
</dbReference>
<dbReference type="FunFam" id="3.30.40.10:FF:000027">
    <property type="entry name" value="Pre-mRNA-processing factor 19, putative"/>
    <property type="match status" value="1"/>
</dbReference>
<feature type="domain" description="U-box" evidence="20">
    <location>
        <begin position="22"/>
        <end position="95"/>
    </location>
</feature>
<dbReference type="SUPFAM" id="SSF50978">
    <property type="entry name" value="WD40 repeat-like"/>
    <property type="match status" value="1"/>
</dbReference>
<dbReference type="PROSITE" id="PS50082">
    <property type="entry name" value="WD_REPEATS_2"/>
    <property type="match status" value="4"/>
</dbReference>
<evidence type="ECO:0000256" key="1">
    <source>
        <dbReference type="ARBA" id="ARBA00000900"/>
    </source>
</evidence>
<proteinExistence type="inferred from homology"/>
<keyword evidence="15 18" id="KW-0234">DNA repair</keyword>
<dbReference type="GO" id="GO:0061630">
    <property type="term" value="F:ubiquitin protein ligase activity"/>
    <property type="evidence" value="ECO:0007669"/>
    <property type="project" value="UniProtKB-UniRule"/>
</dbReference>
<keyword evidence="11" id="KW-0677">Repeat</keyword>
<evidence type="ECO:0000256" key="6">
    <source>
        <dbReference type="ARBA" id="ARBA00015618"/>
    </source>
</evidence>
<evidence type="ECO:0000256" key="13">
    <source>
        <dbReference type="ARBA" id="ARBA00022786"/>
    </source>
</evidence>
<comment type="pathway">
    <text evidence="3 18">Protein modification; protein ubiquitination.</text>
</comment>
<evidence type="ECO:0000256" key="10">
    <source>
        <dbReference type="ARBA" id="ARBA00022728"/>
    </source>
</evidence>
<protein>
    <recommendedName>
        <fullName evidence="6 18">Pre-mRNA-processing factor 19</fullName>
        <ecNumber evidence="5 18">2.3.2.27</ecNumber>
    </recommendedName>
</protein>
<dbReference type="PROSITE" id="PS00678">
    <property type="entry name" value="WD_REPEATS_1"/>
    <property type="match status" value="1"/>
</dbReference>
<dbReference type="PROSITE" id="PS51698">
    <property type="entry name" value="U_BOX"/>
    <property type="match status" value="1"/>
</dbReference>
<keyword evidence="16 18" id="KW-0539">Nucleus</keyword>
<dbReference type="InterPro" id="IPR015943">
    <property type="entry name" value="WD40/YVTN_repeat-like_dom_sf"/>
</dbReference>
<gene>
    <name evidence="21" type="ORF">BcabD6B2_50460</name>
</gene>
<dbReference type="GeneID" id="94197092"/>
<keyword evidence="14 18" id="KW-0508">mRNA splicing</keyword>
<comment type="subunit">
    <text evidence="18">Homotetramer.</text>
</comment>
<keyword evidence="10 18" id="KW-0747">Spliceosome</keyword>
<feature type="repeat" description="WD" evidence="17">
    <location>
        <begin position="487"/>
        <end position="520"/>
    </location>
</feature>
<name>A0AAV4LZG8_BABCB</name>
<dbReference type="GO" id="GO:0071006">
    <property type="term" value="C:U2-type catalytic step 1 spliceosome"/>
    <property type="evidence" value="ECO:0007669"/>
    <property type="project" value="TreeGrafter"/>
</dbReference>
<evidence type="ECO:0000259" key="20">
    <source>
        <dbReference type="PROSITE" id="PS51698"/>
    </source>
</evidence>
<keyword evidence="9 18" id="KW-0808">Transferase</keyword>
<dbReference type="EC" id="2.3.2.27" evidence="5 18"/>
<feature type="repeat" description="WD" evidence="17">
    <location>
        <begin position="370"/>
        <end position="401"/>
    </location>
</feature>
<keyword evidence="8 18" id="KW-0507">mRNA processing</keyword>
<evidence type="ECO:0000256" key="18">
    <source>
        <dbReference type="RuleBase" id="RU367101"/>
    </source>
</evidence>
<dbReference type="CDD" id="cd00200">
    <property type="entry name" value="WD40"/>
    <property type="match status" value="1"/>
</dbReference>
<dbReference type="GO" id="GO:0006281">
    <property type="term" value="P:DNA repair"/>
    <property type="evidence" value="ECO:0007669"/>
    <property type="project" value="UniProtKB-KW"/>
</dbReference>
<feature type="repeat" description="WD" evidence="17">
    <location>
        <begin position="269"/>
        <end position="300"/>
    </location>
</feature>
<dbReference type="PANTHER" id="PTHR43995">
    <property type="entry name" value="PRE-MRNA-PROCESSING FACTOR 19"/>
    <property type="match status" value="1"/>
</dbReference>
<comment type="function">
    <text evidence="18">Ubiquitin-protein ligase which is mainly involved pre-mRNA splicing and DNA repair. Required for pre-mRNA splicing as component of the spliceosome.</text>
</comment>
<evidence type="ECO:0000256" key="14">
    <source>
        <dbReference type="ARBA" id="ARBA00023187"/>
    </source>
</evidence>
<sequence>MGFHGLGLRQRVIRGRGSKARGATMTFICAISGVPPEEPCLSRTGYVFERRLIEKHLEESPVCPATGEPLTAADLIPIKCDKTVKPRPAAATSIPGLLSLLQSEWDALALETYNLRQYASTVRKQLCQSLYEHDAATRVIARLLKERDRAQEQVRALEEQLLQFRTNYDAGAIEVGLDEPSVTRIEELAKALMAERKKRDVSQVTPAAEIAQFRLTGDFRTHSSTTPGILSVALDEFSAKEGRSACYTGGADGGVIYFDLASGKTLARTMSHMKAVNSVVSHPFSSIVVSGSDDKTMRVWRGVDAVEGDYELKCAYVVKSSKAPITSLSLHVSGEYFLGAGRDGLWHLVELESGRVVKVCRDIPTICANVRFHPDGLLAAGSGMDGSVQIWDLRTQKVTNSLSHEAPSRLRSLDFSENGYHLSTVSEEGRLSLWDLRKGHVFASADCNVSPSVVRFDRSGATLAVGSTKVELYSLVDKTTVVEAGTLEGHSGYLTDVAFGPDSRFLLTTCKDKSLRVFSP</sequence>
<dbReference type="SUPFAM" id="SSF57850">
    <property type="entry name" value="RING/U-box"/>
    <property type="match status" value="1"/>
</dbReference>
<evidence type="ECO:0000256" key="5">
    <source>
        <dbReference type="ARBA" id="ARBA00012483"/>
    </source>
</evidence>
<evidence type="ECO:0000256" key="19">
    <source>
        <dbReference type="SAM" id="Coils"/>
    </source>
</evidence>
<dbReference type="SMART" id="SM00320">
    <property type="entry name" value="WD40"/>
    <property type="match status" value="6"/>
</dbReference>
<evidence type="ECO:0000256" key="7">
    <source>
        <dbReference type="ARBA" id="ARBA00022574"/>
    </source>
</evidence>
<feature type="repeat" description="WD" evidence="17">
    <location>
        <begin position="410"/>
        <end position="444"/>
    </location>
</feature>